<keyword evidence="8" id="KW-0695">RNA-directed DNA polymerase</keyword>
<dbReference type="Proteomes" id="UP001234989">
    <property type="component" value="Chromosome 10"/>
</dbReference>
<dbReference type="InterPro" id="IPR043502">
    <property type="entry name" value="DNA/RNA_pol_sf"/>
</dbReference>
<evidence type="ECO:0000256" key="3">
    <source>
        <dbReference type="ARBA" id="ARBA00022695"/>
    </source>
</evidence>
<evidence type="ECO:0000256" key="8">
    <source>
        <dbReference type="ARBA" id="ARBA00022918"/>
    </source>
</evidence>
<dbReference type="SUPFAM" id="SSF56672">
    <property type="entry name" value="DNA/RNA polymerases"/>
    <property type="match status" value="1"/>
</dbReference>
<accession>A0AAF0ZUV6</accession>
<dbReference type="GO" id="GO:0006508">
    <property type="term" value="P:proteolysis"/>
    <property type="evidence" value="ECO:0007669"/>
    <property type="project" value="UniProtKB-KW"/>
</dbReference>
<keyword evidence="1" id="KW-0645">Protease</keyword>
<dbReference type="PANTHER" id="PTHR33064">
    <property type="entry name" value="POL PROTEIN"/>
    <property type="match status" value="1"/>
</dbReference>
<keyword evidence="5" id="KW-0064">Aspartyl protease</keyword>
<keyword evidence="11" id="KW-1185">Reference proteome</keyword>
<evidence type="ECO:0000256" key="7">
    <source>
        <dbReference type="ARBA" id="ARBA00022801"/>
    </source>
</evidence>
<keyword evidence="3" id="KW-0548">Nucleotidyltransferase</keyword>
<reference evidence="10" key="1">
    <citation type="submission" date="2023-08" db="EMBL/GenBank/DDBJ databases">
        <title>A de novo genome assembly of Solanum verrucosum Schlechtendal, a Mexican diploid species geographically isolated from the other diploid A-genome species in potato relatives.</title>
        <authorList>
            <person name="Hosaka K."/>
        </authorList>
    </citation>
    <scope>NUCLEOTIDE SEQUENCE</scope>
    <source>
        <tissue evidence="10">Young leaves</tissue>
    </source>
</reference>
<dbReference type="GO" id="GO:0003964">
    <property type="term" value="F:RNA-directed DNA polymerase activity"/>
    <property type="evidence" value="ECO:0007669"/>
    <property type="project" value="UniProtKB-KW"/>
</dbReference>
<evidence type="ECO:0000259" key="9">
    <source>
        <dbReference type="Pfam" id="PF17917"/>
    </source>
</evidence>
<dbReference type="Gene3D" id="3.30.70.270">
    <property type="match status" value="1"/>
</dbReference>
<dbReference type="InterPro" id="IPR051320">
    <property type="entry name" value="Viral_Replic_Matur_Polypro"/>
</dbReference>
<sequence length="144" mass="17144">MDLMNIVFRQHLDMFVIVFIDNILIYSRTENEHIDHLKIVLQILKDQHLYAKDRLTSARMLTLSEGTNGFVVYYDPSRIGLRCILMKNGKVIAYASRQLKIHGKNYPTHDLELATFVFSIKIWRHYIYRVHVDAFTDYKSFQYL</sequence>
<proteinExistence type="predicted"/>
<evidence type="ECO:0000313" key="11">
    <source>
        <dbReference type="Proteomes" id="UP001234989"/>
    </source>
</evidence>
<name>A0AAF0ZUV6_SOLVR</name>
<dbReference type="GO" id="GO:0004519">
    <property type="term" value="F:endonuclease activity"/>
    <property type="evidence" value="ECO:0007669"/>
    <property type="project" value="UniProtKB-KW"/>
</dbReference>
<dbReference type="InterPro" id="IPR043128">
    <property type="entry name" value="Rev_trsase/Diguanyl_cyclase"/>
</dbReference>
<evidence type="ECO:0000313" key="10">
    <source>
        <dbReference type="EMBL" id="WMV50210.1"/>
    </source>
</evidence>
<evidence type="ECO:0000256" key="2">
    <source>
        <dbReference type="ARBA" id="ARBA00022679"/>
    </source>
</evidence>
<organism evidence="10 11">
    <name type="scientific">Solanum verrucosum</name>
    <dbReference type="NCBI Taxonomy" id="315347"/>
    <lineage>
        <taxon>Eukaryota</taxon>
        <taxon>Viridiplantae</taxon>
        <taxon>Streptophyta</taxon>
        <taxon>Embryophyta</taxon>
        <taxon>Tracheophyta</taxon>
        <taxon>Spermatophyta</taxon>
        <taxon>Magnoliopsida</taxon>
        <taxon>eudicotyledons</taxon>
        <taxon>Gunneridae</taxon>
        <taxon>Pentapetalae</taxon>
        <taxon>asterids</taxon>
        <taxon>lamiids</taxon>
        <taxon>Solanales</taxon>
        <taxon>Solanaceae</taxon>
        <taxon>Solanoideae</taxon>
        <taxon>Solaneae</taxon>
        <taxon>Solanum</taxon>
    </lineage>
</organism>
<dbReference type="Pfam" id="PF17917">
    <property type="entry name" value="RT_RNaseH"/>
    <property type="match status" value="1"/>
</dbReference>
<dbReference type="GO" id="GO:0004190">
    <property type="term" value="F:aspartic-type endopeptidase activity"/>
    <property type="evidence" value="ECO:0007669"/>
    <property type="project" value="UniProtKB-KW"/>
</dbReference>
<gene>
    <name evidence="10" type="ORF">MTR67_043595</name>
</gene>
<evidence type="ECO:0000256" key="5">
    <source>
        <dbReference type="ARBA" id="ARBA00022750"/>
    </source>
</evidence>
<dbReference type="InterPro" id="IPR041373">
    <property type="entry name" value="RT_RNaseH"/>
</dbReference>
<keyword evidence="2" id="KW-0808">Transferase</keyword>
<evidence type="ECO:0000256" key="1">
    <source>
        <dbReference type="ARBA" id="ARBA00022670"/>
    </source>
</evidence>
<evidence type="ECO:0000256" key="4">
    <source>
        <dbReference type="ARBA" id="ARBA00022722"/>
    </source>
</evidence>
<evidence type="ECO:0000256" key="6">
    <source>
        <dbReference type="ARBA" id="ARBA00022759"/>
    </source>
</evidence>
<keyword evidence="6" id="KW-0255">Endonuclease</keyword>
<dbReference type="PANTHER" id="PTHR33064:SF37">
    <property type="entry name" value="RIBONUCLEASE H"/>
    <property type="match status" value="1"/>
</dbReference>
<dbReference type="EMBL" id="CP133621">
    <property type="protein sequence ID" value="WMV50210.1"/>
    <property type="molecule type" value="Genomic_DNA"/>
</dbReference>
<feature type="domain" description="Reverse transcriptase RNase H-like" evidence="9">
    <location>
        <begin position="69"/>
        <end position="144"/>
    </location>
</feature>
<keyword evidence="4" id="KW-0540">Nuclease</keyword>
<dbReference type="AlphaFoldDB" id="A0AAF0ZUV6"/>
<keyword evidence="7" id="KW-0378">Hydrolase</keyword>
<protein>
    <recommendedName>
        <fullName evidence="9">Reverse transcriptase RNase H-like domain-containing protein</fullName>
    </recommendedName>
</protein>